<dbReference type="InterPro" id="IPR053157">
    <property type="entry name" value="Sterol_Uptake_Regulator"/>
</dbReference>
<dbReference type="InterPro" id="IPR021858">
    <property type="entry name" value="Fun_TF"/>
</dbReference>
<gene>
    <name evidence="4" type="ORF">CCHL11_00246</name>
</gene>
<dbReference type="InterPro" id="IPR001138">
    <property type="entry name" value="Zn2Cys6_DnaBD"/>
</dbReference>
<dbReference type="Gene3D" id="4.10.240.10">
    <property type="entry name" value="Zn(2)-C6 fungal-type DNA-binding domain"/>
    <property type="match status" value="1"/>
</dbReference>
<comment type="caution">
    <text evidence="4">The sequence shown here is derived from an EMBL/GenBank/DDBJ whole genome shotgun (WGS) entry which is preliminary data.</text>
</comment>
<feature type="domain" description="Zn(2)-C6 fungal-type" evidence="3">
    <location>
        <begin position="31"/>
        <end position="61"/>
    </location>
</feature>
<evidence type="ECO:0000256" key="2">
    <source>
        <dbReference type="SAM" id="MobiDB-lite"/>
    </source>
</evidence>
<name>A0A1Q8RV40_9PEZI</name>
<evidence type="ECO:0000313" key="4">
    <source>
        <dbReference type="EMBL" id="OLN88263.1"/>
    </source>
</evidence>
<dbReference type="Proteomes" id="UP000186583">
    <property type="component" value="Unassembled WGS sequence"/>
</dbReference>
<dbReference type="SUPFAM" id="SSF57701">
    <property type="entry name" value="Zn2/Cys6 DNA-binding domain"/>
    <property type="match status" value="1"/>
</dbReference>
<dbReference type="GO" id="GO:0001228">
    <property type="term" value="F:DNA-binding transcription activator activity, RNA polymerase II-specific"/>
    <property type="evidence" value="ECO:0007669"/>
    <property type="project" value="TreeGrafter"/>
</dbReference>
<evidence type="ECO:0000256" key="1">
    <source>
        <dbReference type="ARBA" id="ARBA00023242"/>
    </source>
</evidence>
<dbReference type="GO" id="GO:0008270">
    <property type="term" value="F:zinc ion binding"/>
    <property type="evidence" value="ECO:0007669"/>
    <property type="project" value="InterPro"/>
</dbReference>
<protein>
    <submittedName>
        <fullName evidence="4">Sterol uptake control protein 2-like protein 1</fullName>
    </submittedName>
</protein>
<dbReference type="PANTHER" id="PTHR47784">
    <property type="entry name" value="STEROL UPTAKE CONTROL PROTEIN 2"/>
    <property type="match status" value="1"/>
</dbReference>
<dbReference type="InterPro" id="IPR036864">
    <property type="entry name" value="Zn2-C6_fun-type_DNA-bd_sf"/>
</dbReference>
<dbReference type="Pfam" id="PF11951">
    <property type="entry name" value="Fungal_trans_2"/>
    <property type="match status" value="1"/>
</dbReference>
<evidence type="ECO:0000259" key="3">
    <source>
        <dbReference type="PROSITE" id="PS50048"/>
    </source>
</evidence>
<accession>A0A1Q8RV40</accession>
<keyword evidence="1" id="KW-0539">Nucleus</keyword>
<dbReference type="CDD" id="cd00067">
    <property type="entry name" value="GAL4"/>
    <property type="match status" value="1"/>
</dbReference>
<feature type="region of interest" description="Disordered" evidence="2">
    <location>
        <begin position="86"/>
        <end position="114"/>
    </location>
</feature>
<reference evidence="4 5" key="1">
    <citation type="submission" date="2016-11" db="EMBL/GenBank/DDBJ databases">
        <title>Draft Genome Assembly of Colletotrichum chlorophyti a pathogen of herbaceous plants.</title>
        <authorList>
            <person name="Gan P."/>
            <person name="Narusaka M."/>
            <person name="Tsushima A."/>
            <person name="Narusaka Y."/>
            <person name="Takano Y."/>
            <person name="Shirasu K."/>
        </authorList>
    </citation>
    <scope>NUCLEOTIDE SEQUENCE [LARGE SCALE GENOMIC DNA]</scope>
    <source>
        <strain evidence="4 5">NTL11</strain>
    </source>
</reference>
<dbReference type="PANTHER" id="PTHR47784:SF5">
    <property type="entry name" value="STEROL UPTAKE CONTROL PROTEIN 2"/>
    <property type="match status" value="1"/>
</dbReference>
<keyword evidence="5" id="KW-1185">Reference proteome</keyword>
<dbReference type="EMBL" id="MPGH01000088">
    <property type="protein sequence ID" value="OLN88263.1"/>
    <property type="molecule type" value="Genomic_DNA"/>
</dbReference>
<feature type="compositionally biased region" description="Basic residues" evidence="2">
    <location>
        <begin position="19"/>
        <end position="29"/>
    </location>
</feature>
<dbReference type="OrthoDB" id="3546279at2759"/>
<sequence length="441" mass="49712">MSSDHPMPSPSEAPEQQPLKRRRPHKKSKTGCLDCRKRRVKCGEERPSCRSCVRREIFCDYPGEAHSANNQTSPAPEFLDQTLPARPSPASQLTRESSRVAPCPPTTPELTPGAALNATPASVVESPAFGIRDLALLHHWTVSTSVDIYKTPGPDALWQVIFPQIGFEYPFVAHAILSLAALHMAYIDGSYNSSYVTEATQHHETALAGFHDVVRNFTSEKSEALLAWSVLNILYVFSISKQLAAGVERDSPRARKDRVLGIEWIPMMRGVDAIVAPHYGALRDGRISPMLDLGNWNELDLDHAVSDLVDIELCRTRSAWGNSNDAETYEQALQILRRCRMYMLQFDSMDTRTLERWGYNRAWAAPLAVIHFAPQQYFTLLHQRQPPALVLFSYLGAFLHTLDDHWFLEGWGRDIVEVIDELLGSYWRPSIQWPLRVVGLA</sequence>
<proteinExistence type="predicted"/>
<dbReference type="Pfam" id="PF00172">
    <property type="entry name" value="Zn_clus"/>
    <property type="match status" value="1"/>
</dbReference>
<organism evidence="4 5">
    <name type="scientific">Colletotrichum chlorophyti</name>
    <dbReference type="NCBI Taxonomy" id="708187"/>
    <lineage>
        <taxon>Eukaryota</taxon>
        <taxon>Fungi</taxon>
        <taxon>Dikarya</taxon>
        <taxon>Ascomycota</taxon>
        <taxon>Pezizomycotina</taxon>
        <taxon>Sordariomycetes</taxon>
        <taxon>Hypocreomycetidae</taxon>
        <taxon>Glomerellales</taxon>
        <taxon>Glomerellaceae</taxon>
        <taxon>Colletotrichum</taxon>
    </lineage>
</organism>
<feature type="region of interest" description="Disordered" evidence="2">
    <location>
        <begin position="1"/>
        <end position="31"/>
    </location>
</feature>
<dbReference type="SMART" id="SM00066">
    <property type="entry name" value="GAL4"/>
    <property type="match status" value="1"/>
</dbReference>
<dbReference type="STRING" id="708187.A0A1Q8RV40"/>
<evidence type="ECO:0000313" key="5">
    <source>
        <dbReference type="Proteomes" id="UP000186583"/>
    </source>
</evidence>
<dbReference type="AlphaFoldDB" id="A0A1Q8RV40"/>
<dbReference type="PROSITE" id="PS00463">
    <property type="entry name" value="ZN2_CY6_FUNGAL_1"/>
    <property type="match status" value="1"/>
</dbReference>
<dbReference type="PROSITE" id="PS50048">
    <property type="entry name" value="ZN2_CY6_FUNGAL_2"/>
    <property type="match status" value="1"/>
</dbReference>